<feature type="disulfide bond" evidence="9">
    <location>
        <begin position="403"/>
        <end position="415"/>
    </location>
</feature>
<dbReference type="InterPro" id="IPR008211">
    <property type="entry name" value="Laminin_N"/>
</dbReference>
<evidence type="ECO:0000256" key="1">
    <source>
        <dbReference type="ARBA" id="ARBA00004613"/>
    </source>
</evidence>
<keyword evidence="8 9" id="KW-0424">Laminin EGF-like domain</keyword>
<dbReference type="Gene3D" id="2.40.50.120">
    <property type="match status" value="1"/>
</dbReference>
<dbReference type="Pfam" id="PF01759">
    <property type="entry name" value="NTR"/>
    <property type="match status" value="1"/>
</dbReference>
<evidence type="ECO:0000256" key="5">
    <source>
        <dbReference type="ARBA" id="ARBA00022737"/>
    </source>
</evidence>
<evidence type="ECO:0000256" key="8">
    <source>
        <dbReference type="ARBA" id="ARBA00023292"/>
    </source>
</evidence>
<dbReference type="GO" id="GO:0016358">
    <property type="term" value="P:dendrite development"/>
    <property type="evidence" value="ECO:0007669"/>
    <property type="project" value="TreeGrafter"/>
</dbReference>
<evidence type="ECO:0000256" key="7">
    <source>
        <dbReference type="ARBA" id="ARBA00023180"/>
    </source>
</evidence>
<feature type="region of interest" description="Disordered" evidence="10">
    <location>
        <begin position="477"/>
        <end position="518"/>
    </location>
</feature>
<feature type="disulfide bond" evidence="9">
    <location>
        <begin position="405"/>
        <end position="422"/>
    </location>
</feature>
<dbReference type="Gene3D" id="2.10.25.10">
    <property type="entry name" value="Laminin"/>
    <property type="match status" value="2"/>
</dbReference>
<evidence type="ECO:0000259" key="14">
    <source>
        <dbReference type="PROSITE" id="PS51117"/>
    </source>
</evidence>
<dbReference type="Pfam" id="PF00053">
    <property type="entry name" value="EGF_laminin"/>
    <property type="match status" value="2"/>
</dbReference>
<dbReference type="InterPro" id="IPR001134">
    <property type="entry name" value="Netrin_domain"/>
</dbReference>
<dbReference type="FunFam" id="2.10.25.10:FF:000081">
    <property type="entry name" value="Netrin 1"/>
    <property type="match status" value="1"/>
</dbReference>
<evidence type="ECO:0000256" key="9">
    <source>
        <dbReference type="PROSITE-ProRule" id="PRU00460"/>
    </source>
</evidence>
<dbReference type="InterPro" id="IPR008993">
    <property type="entry name" value="TIMP-like_OB-fold"/>
</dbReference>
<dbReference type="GO" id="GO:0005576">
    <property type="term" value="C:extracellular region"/>
    <property type="evidence" value="ECO:0007669"/>
    <property type="project" value="UniProtKB-SubCell"/>
</dbReference>
<evidence type="ECO:0000256" key="3">
    <source>
        <dbReference type="ARBA" id="ARBA00022525"/>
    </source>
</evidence>
<proteinExistence type="predicted"/>
<evidence type="ECO:0000259" key="12">
    <source>
        <dbReference type="PROSITE" id="PS50027"/>
    </source>
</evidence>
<dbReference type="Pfam" id="PF24973">
    <property type="entry name" value="EGF_LMN_ATRN"/>
    <property type="match status" value="1"/>
</dbReference>
<dbReference type="PROSITE" id="PS50027">
    <property type="entry name" value="EGF_LAM_2"/>
    <property type="match status" value="1"/>
</dbReference>
<dbReference type="SUPFAM" id="SSF57196">
    <property type="entry name" value="EGF/Laminin"/>
    <property type="match status" value="3"/>
</dbReference>
<comment type="subcellular location">
    <subcellularLocation>
        <location evidence="1">Secreted</location>
    </subcellularLocation>
</comment>
<feature type="chain" id="PRO_5043696440" description="Netrin-1" evidence="11">
    <location>
        <begin position="22"/>
        <end position="647"/>
    </location>
</feature>
<keyword evidence="7" id="KW-0325">Glycoprotein</keyword>
<feature type="domain" description="Laminin N-terminal" evidence="14">
    <location>
        <begin position="44"/>
        <end position="283"/>
    </location>
</feature>
<keyword evidence="3" id="KW-0964">Secreted</keyword>
<dbReference type="SMART" id="SM00643">
    <property type="entry name" value="C345C"/>
    <property type="match status" value="1"/>
</dbReference>
<dbReference type="InterPro" id="IPR056863">
    <property type="entry name" value="LMN_ATRN_NET-like_EGF"/>
</dbReference>
<keyword evidence="6 9" id="KW-1015">Disulfide bond</keyword>
<comment type="caution">
    <text evidence="15">The sequence shown here is derived from an EMBL/GenBank/DDBJ whole genome shotgun (WGS) entry which is preliminary data.</text>
</comment>
<dbReference type="FunFam" id="2.60.120.260:FF:000098">
    <property type="entry name" value="Netrin-A, isoform B"/>
    <property type="match status" value="1"/>
</dbReference>
<dbReference type="PROSITE" id="PS50189">
    <property type="entry name" value="NTR"/>
    <property type="match status" value="1"/>
</dbReference>
<dbReference type="InterPro" id="IPR002049">
    <property type="entry name" value="LE_dom"/>
</dbReference>
<dbReference type="SMART" id="SM00136">
    <property type="entry name" value="LamNT"/>
    <property type="match status" value="1"/>
</dbReference>
<protein>
    <recommendedName>
        <fullName evidence="2">Netrin-1</fullName>
    </recommendedName>
</protein>
<keyword evidence="16" id="KW-1185">Reference proteome</keyword>
<dbReference type="GO" id="GO:0009887">
    <property type="term" value="P:animal organ morphogenesis"/>
    <property type="evidence" value="ECO:0007669"/>
    <property type="project" value="TreeGrafter"/>
</dbReference>
<feature type="signal peptide" evidence="11">
    <location>
        <begin position="1"/>
        <end position="21"/>
    </location>
</feature>
<reference evidence="15 16" key="1">
    <citation type="submission" date="2024-04" db="EMBL/GenBank/DDBJ databases">
        <authorList>
            <consortium name="Genoscope - CEA"/>
            <person name="William W."/>
        </authorList>
    </citation>
    <scope>NUCLEOTIDE SEQUENCE [LARGE SCALE GENOMIC DNA]</scope>
</reference>
<organism evidence="15 16">
    <name type="scientific">Lymnaea stagnalis</name>
    <name type="common">Great pond snail</name>
    <name type="synonym">Helix stagnalis</name>
    <dbReference type="NCBI Taxonomy" id="6523"/>
    <lineage>
        <taxon>Eukaryota</taxon>
        <taxon>Metazoa</taxon>
        <taxon>Spiralia</taxon>
        <taxon>Lophotrochozoa</taxon>
        <taxon>Mollusca</taxon>
        <taxon>Gastropoda</taxon>
        <taxon>Heterobranchia</taxon>
        <taxon>Euthyneura</taxon>
        <taxon>Panpulmonata</taxon>
        <taxon>Hygrophila</taxon>
        <taxon>Lymnaeoidea</taxon>
        <taxon>Lymnaeidae</taxon>
        <taxon>Lymnaea</taxon>
    </lineage>
</organism>
<keyword evidence="4 11" id="KW-0732">Signal</keyword>
<evidence type="ECO:0000256" key="4">
    <source>
        <dbReference type="ARBA" id="ARBA00022729"/>
    </source>
</evidence>
<evidence type="ECO:0000256" key="11">
    <source>
        <dbReference type="SAM" id="SignalP"/>
    </source>
</evidence>
<gene>
    <name evidence="15" type="ORF">GSLYS_00014282001</name>
</gene>
<keyword evidence="5" id="KW-0677">Repeat</keyword>
<dbReference type="SMART" id="SM00180">
    <property type="entry name" value="EGF_Lam"/>
    <property type="match status" value="3"/>
</dbReference>
<dbReference type="Gene3D" id="2.60.120.260">
    <property type="entry name" value="Galactose-binding domain-like"/>
    <property type="match status" value="1"/>
</dbReference>
<dbReference type="SUPFAM" id="SSF49785">
    <property type="entry name" value="Galactose-binding domain-like"/>
    <property type="match status" value="1"/>
</dbReference>
<dbReference type="GO" id="GO:0009888">
    <property type="term" value="P:tissue development"/>
    <property type="evidence" value="ECO:0007669"/>
    <property type="project" value="TreeGrafter"/>
</dbReference>
<dbReference type="EMBL" id="CAXITT010000390">
    <property type="protein sequence ID" value="CAL1540633.1"/>
    <property type="molecule type" value="Genomic_DNA"/>
</dbReference>
<dbReference type="AlphaFoldDB" id="A0AAV2I225"/>
<dbReference type="PROSITE" id="PS51117">
    <property type="entry name" value="LAMININ_NTER"/>
    <property type="match status" value="1"/>
</dbReference>
<dbReference type="FunFam" id="2.10.25.10:FF:000048">
    <property type="entry name" value="Netrin 3"/>
    <property type="match status" value="1"/>
</dbReference>
<feature type="compositionally biased region" description="Basic and acidic residues" evidence="10">
    <location>
        <begin position="477"/>
        <end position="499"/>
    </location>
</feature>
<evidence type="ECO:0000256" key="10">
    <source>
        <dbReference type="SAM" id="MobiDB-lite"/>
    </source>
</evidence>
<dbReference type="InterPro" id="IPR050440">
    <property type="entry name" value="Laminin/Netrin_ECM"/>
</dbReference>
<evidence type="ECO:0000256" key="2">
    <source>
        <dbReference type="ARBA" id="ARBA00015919"/>
    </source>
</evidence>
<feature type="domain" description="Laminin EGF-like" evidence="12">
    <location>
        <begin position="403"/>
        <end position="452"/>
    </location>
</feature>
<dbReference type="CDD" id="cd03579">
    <property type="entry name" value="NTR_netrin-1_like"/>
    <property type="match status" value="1"/>
</dbReference>
<evidence type="ECO:0000313" key="16">
    <source>
        <dbReference type="Proteomes" id="UP001497497"/>
    </source>
</evidence>
<dbReference type="SUPFAM" id="SSF50242">
    <property type="entry name" value="TIMP-like"/>
    <property type="match status" value="1"/>
</dbReference>
<feature type="disulfide bond" evidence="9">
    <location>
        <begin position="424"/>
        <end position="433"/>
    </location>
</feature>
<dbReference type="GO" id="GO:0005604">
    <property type="term" value="C:basement membrane"/>
    <property type="evidence" value="ECO:0007669"/>
    <property type="project" value="TreeGrafter"/>
</dbReference>
<dbReference type="InterPro" id="IPR018933">
    <property type="entry name" value="Netrin_module_non-TIMP"/>
</dbReference>
<dbReference type="Proteomes" id="UP001497497">
    <property type="component" value="Unassembled WGS sequence"/>
</dbReference>
<feature type="disulfide bond" evidence="9">
    <location>
        <begin position="436"/>
        <end position="450"/>
    </location>
</feature>
<dbReference type="PROSITE" id="PS01248">
    <property type="entry name" value="EGF_LAM_1"/>
    <property type="match status" value="1"/>
</dbReference>
<sequence>MTSAVVAVFVLILSVELAVRASKIKYHDQFPGKIPDPCYHDNGEPKRCVPDFINAASSRKVEASSTCGAEPEHYCRSSKDKNGEITRHCFVCDASNPKYSFPPEFLTDLNNPSNVTCWMSKTYSAVQYPSNVTLTLSLDKKFELTYISLQFCSARPHSMAILKSVDYGKTWTPFQYYSNDCKKMYSKSPRSQATKANEQEALCSEAYSNIDPFTGARVAYSTLEGRPSGQDFENSPVLQDWVTATDIKVEFHKLNTLGDEVKDDDGAKKSYYYSLSDFAVGGRCKCNGHASKCITGRDGRLACDCKHNTAGYDCEKCQAFHYDRPWQRASSREANECVACNCNLHARRCRFNYELYQMSGSRSGGVCLNCKHNTAGRHCHYCKEGYFKDSSRRITDKRACKACSCHPVGALGKFCNQTTGQCPCKDGVTGLTCNRCAKGYQQSTSPVAPCIKKHAGQLVKPWVTEPSANRHVVKKVDYKQSGHHDNAVDTKHTESHKPAVTEASRGRPNPREEDEETEDCGKCRVKKLTIQKFCRRDFAIQAQIISRDQEDDWIKFTASIDASFRKGVPERTTRKAESYIWVQKSDLACKCPKIRVSRRYIIVGKNRAEDKNRPGYVVDRATTVIRFKEKWQRRLRRFAKRELNGKC</sequence>
<evidence type="ECO:0000256" key="6">
    <source>
        <dbReference type="ARBA" id="ARBA00023157"/>
    </source>
</evidence>
<dbReference type="CDD" id="cd00055">
    <property type="entry name" value="EGF_Lam"/>
    <property type="match status" value="3"/>
</dbReference>
<dbReference type="Pfam" id="PF00055">
    <property type="entry name" value="Laminin_N"/>
    <property type="match status" value="1"/>
</dbReference>
<dbReference type="InterPro" id="IPR008979">
    <property type="entry name" value="Galactose-bd-like_sf"/>
</dbReference>
<feature type="domain" description="NTR" evidence="13">
    <location>
        <begin position="520"/>
        <end position="647"/>
    </location>
</feature>
<dbReference type="GO" id="GO:0008045">
    <property type="term" value="P:motor neuron axon guidance"/>
    <property type="evidence" value="ECO:0007669"/>
    <property type="project" value="TreeGrafter"/>
</dbReference>
<evidence type="ECO:0000313" key="15">
    <source>
        <dbReference type="EMBL" id="CAL1540633.1"/>
    </source>
</evidence>
<dbReference type="PANTHER" id="PTHR10574">
    <property type="entry name" value="NETRIN/LAMININ-RELATED"/>
    <property type="match status" value="1"/>
</dbReference>
<accession>A0AAV2I225</accession>
<dbReference type="PANTHER" id="PTHR10574:SF365">
    <property type="entry name" value="NETRIN-A-RELATED"/>
    <property type="match status" value="1"/>
</dbReference>
<name>A0AAV2I225_LYMST</name>
<evidence type="ECO:0000259" key="13">
    <source>
        <dbReference type="PROSITE" id="PS50189"/>
    </source>
</evidence>